<proteinExistence type="predicted"/>
<keyword evidence="2" id="KW-1185">Reference proteome</keyword>
<dbReference type="RefSeq" id="WP_111652562.1">
    <property type="nucleotide sequence ID" value="NZ_JACHWI010000007.1"/>
</dbReference>
<protein>
    <recommendedName>
        <fullName evidence="3">Prenyltransferase/squalene oxidase-like repeat protein</fullName>
    </recommendedName>
</protein>
<organism evidence="1 2">
    <name type="scientific">Actinoplanes lutulentus</name>
    <dbReference type="NCBI Taxonomy" id="1287878"/>
    <lineage>
        <taxon>Bacteria</taxon>
        <taxon>Bacillati</taxon>
        <taxon>Actinomycetota</taxon>
        <taxon>Actinomycetes</taxon>
        <taxon>Micromonosporales</taxon>
        <taxon>Micromonosporaceae</taxon>
        <taxon>Actinoplanes</taxon>
    </lineage>
</organism>
<sequence>MDDASGRAEAFLQVNGRLLDRVRFDHHFRGGPAGRVIDALRPYQNSDGGFGHALEPDLRGPESQPVPVEMALQVLDATGEIDADMVDGILRYLESITRPDGGVPWVLPSPSPRGPWWVPVDGLPGSLNPTASIAGLLLKHGVSHPWVTRATEFCWTAIDGLSAPDPFDVLSVLKFLENAPDRPRADLSWALLRPLVLSVAELDPQAEGYVHGPLDFAPLPGSLARAAFPTDVIAQHLDALSAKQKDDGGWDFAFPAWTPITRFEWRGWVTVDALLTLHANGRLS</sequence>
<evidence type="ECO:0008006" key="3">
    <source>
        <dbReference type="Google" id="ProtNLM"/>
    </source>
</evidence>
<reference evidence="1 2" key="1">
    <citation type="submission" date="2018-06" db="EMBL/GenBank/DDBJ databases">
        <title>Genomic Encyclopedia of Type Strains, Phase III (KMG-III): the genomes of soil and plant-associated and newly described type strains.</title>
        <authorList>
            <person name="Whitman W."/>
        </authorList>
    </citation>
    <scope>NUCLEOTIDE SEQUENCE [LARGE SCALE GENOMIC DNA]</scope>
    <source>
        <strain evidence="1 2">CGMCC 4.7090</strain>
    </source>
</reference>
<evidence type="ECO:0000313" key="2">
    <source>
        <dbReference type="Proteomes" id="UP000249341"/>
    </source>
</evidence>
<dbReference type="InterPro" id="IPR008930">
    <property type="entry name" value="Terpenoid_cyclase/PrenylTrfase"/>
</dbReference>
<comment type="caution">
    <text evidence="1">The sequence shown here is derived from an EMBL/GenBank/DDBJ whole genome shotgun (WGS) entry which is preliminary data.</text>
</comment>
<gene>
    <name evidence="1" type="ORF">B0I29_116172</name>
</gene>
<name>A0A327Z5X3_9ACTN</name>
<dbReference type="SUPFAM" id="SSF48239">
    <property type="entry name" value="Terpenoid cyclases/Protein prenyltransferases"/>
    <property type="match status" value="1"/>
</dbReference>
<dbReference type="Proteomes" id="UP000249341">
    <property type="component" value="Unassembled WGS sequence"/>
</dbReference>
<dbReference type="OrthoDB" id="3286086at2"/>
<accession>A0A327Z5X3</accession>
<dbReference type="AlphaFoldDB" id="A0A327Z5X3"/>
<evidence type="ECO:0000313" key="1">
    <source>
        <dbReference type="EMBL" id="RAK30513.1"/>
    </source>
</evidence>
<dbReference type="EMBL" id="QLMJ01000016">
    <property type="protein sequence ID" value="RAK30513.1"/>
    <property type="molecule type" value="Genomic_DNA"/>
</dbReference>
<dbReference type="Gene3D" id="1.50.10.20">
    <property type="match status" value="1"/>
</dbReference>